<dbReference type="Pfam" id="PF01734">
    <property type="entry name" value="Patatin"/>
    <property type="match status" value="1"/>
</dbReference>
<dbReference type="EMBL" id="CZKB01000005">
    <property type="protein sequence ID" value="CUR57487.1"/>
    <property type="molecule type" value="Genomic_DNA"/>
</dbReference>
<dbReference type="SUPFAM" id="SSF52151">
    <property type="entry name" value="FabD/lysophospholipase-like"/>
    <property type="match status" value="1"/>
</dbReference>
<feature type="domain" description="PNPLA" evidence="2">
    <location>
        <begin position="1"/>
        <end position="248"/>
    </location>
</feature>
<dbReference type="Gene3D" id="3.40.1090.10">
    <property type="entry name" value="Cytosolic phospholipase A2 catalytic domain"/>
    <property type="match status" value="1"/>
</dbReference>
<accession>A0A2P2C652</accession>
<dbReference type="InterPro" id="IPR016035">
    <property type="entry name" value="Acyl_Trfase/lysoPLipase"/>
</dbReference>
<organism evidence="3">
    <name type="scientific">metagenome</name>
    <dbReference type="NCBI Taxonomy" id="256318"/>
    <lineage>
        <taxon>unclassified sequences</taxon>
        <taxon>metagenomes</taxon>
    </lineage>
</organism>
<reference evidence="3" key="1">
    <citation type="submission" date="2015-08" db="EMBL/GenBank/DDBJ databases">
        <authorList>
            <person name="Babu N.S."/>
            <person name="Beckwith C.J."/>
            <person name="Beseler K.G."/>
            <person name="Brison A."/>
            <person name="Carone J.V."/>
            <person name="Caskin T.P."/>
            <person name="Diamond M."/>
            <person name="Durham M.E."/>
            <person name="Foxe J.M."/>
            <person name="Go M."/>
            <person name="Henderson B.A."/>
            <person name="Jones I.B."/>
            <person name="McGettigan J.A."/>
            <person name="Micheletti S.J."/>
            <person name="Nasrallah M.E."/>
            <person name="Ortiz D."/>
            <person name="Piller C.R."/>
            <person name="Privatt S.R."/>
            <person name="Schneider S.L."/>
            <person name="Sharp S."/>
            <person name="Smith T.C."/>
            <person name="Stanton J.D."/>
            <person name="Ullery H.E."/>
            <person name="Wilson R.J."/>
            <person name="Serrano M.G."/>
            <person name="Buck G."/>
            <person name="Lee V."/>
            <person name="Wang Y."/>
            <person name="Carvalho R."/>
            <person name="Voegtly L."/>
            <person name="Shi R."/>
            <person name="Duckworth R."/>
            <person name="Johnson A."/>
            <person name="Loviza R."/>
            <person name="Walstead R."/>
            <person name="Shah Z."/>
            <person name="Kiflezghi M."/>
            <person name="Wade K."/>
            <person name="Ball S.L."/>
            <person name="Bradley K.W."/>
            <person name="Asai D.J."/>
            <person name="Bowman C.A."/>
            <person name="Russell D.A."/>
            <person name="Pope W.H."/>
            <person name="Jacobs-Sera D."/>
            <person name="Hendrix R.W."/>
            <person name="Hatfull G.F."/>
        </authorList>
    </citation>
    <scope>NUCLEOTIDE SEQUENCE</scope>
</reference>
<sequence>MNGGVSLAVWMGGVTHEIDRLRRSGAADDPASAAWQALCRGARRHISIDYISGTSAGGLNGSLLAASIARGSALPDLRELWRQEAQLSRGKLLHVRPKRPQPSVLDGNFFHRAVADRISSLPAGRDPADVTLLVTASAMYGSSTAVTDAAGQRFTAGDHRRVYRFRRRAGALTLDRDGRFANQDLDDFAKHRDELILAARASAGFPFAFEPTRETPALHELDVSSARGGPSWLLDGGVLDNAPFRPLLDELVDQPAEDPGPRWIVYVVPSKQGEPSRNHPAGPGAGAPPWTSLPGRIWSLSRESDLRDDVLALEDEWRASTATVHPPEFLVGIPPHDPCPIDLDKAASALWEAYRRTRMAAIVARLLRETGTRRLSDRPIDLAELDRLLSTDVCWIPKRPDAPGRAMGNAGVDSWQWGTGTAQRIARWISRDARGLTGRPPLPAHKLRDIREIEEKLLAIAERLDTVRGTVAGEDSLIAGRVSAADAATVSSGLLHGVLVLMGELVRGWFPERDLADEPAAWQRVFAVEILHKAMEWRQVEDPPPFAFHLLSPDSPHHDSILALGDEADPHFSPGWPDNKLYGTRFGHFGAFGTQEFRDWDWMWGRIDAALTLGPAMLAGAPGMTDDLRKSLVDDVIVEILRDHGREPGDVQGLTAAVVKLNAGQLVARARASSQTDFDAVIDDIGALLENNPLITRAARGGPVGRLKGRARGWVIRRLIGLGTSEAKRLVAKQRT</sequence>
<dbReference type="InterPro" id="IPR024282">
    <property type="entry name" value="DUF3376"/>
</dbReference>
<name>A0A2P2C652_9ZZZZ</name>
<keyword evidence="1" id="KW-0443">Lipid metabolism</keyword>
<proteinExistence type="predicted"/>
<protein>
    <recommendedName>
        <fullName evidence="2">PNPLA domain-containing protein</fullName>
    </recommendedName>
</protein>
<evidence type="ECO:0000256" key="1">
    <source>
        <dbReference type="ARBA" id="ARBA00023098"/>
    </source>
</evidence>
<dbReference type="PROSITE" id="PS51635">
    <property type="entry name" value="PNPLA"/>
    <property type="match status" value="1"/>
</dbReference>
<dbReference type="Pfam" id="PF11856">
    <property type="entry name" value="DUF3376"/>
    <property type="match status" value="1"/>
</dbReference>
<evidence type="ECO:0000313" key="3">
    <source>
        <dbReference type="EMBL" id="CUR57487.1"/>
    </source>
</evidence>
<dbReference type="GO" id="GO:0006629">
    <property type="term" value="P:lipid metabolic process"/>
    <property type="evidence" value="ECO:0007669"/>
    <property type="project" value="UniProtKB-KW"/>
</dbReference>
<evidence type="ECO:0000259" key="2">
    <source>
        <dbReference type="PROSITE" id="PS51635"/>
    </source>
</evidence>
<dbReference type="AlphaFoldDB" id="A0A2P2C652"/>
<dbReference type="InterPro" id="IPR002641">
    <property type="entry name" value="PNPLA_dom"/>
</dbReference>
<gene>
    <name evidence="3" type="ORF">NOCA1130054</name>
</gene>